<keyword evidence="2" id="KW-1185">Reference proteome</keyword>
<dbReference type="Proteomes" id="UP000050794">
    <property type="component" value="Unassembled WGS sequence"/>
</dbReference>
<reference evidence="1 2" key="2">
    <citation type="submission" date="2018-11" db="EMBL/GenBank/DDBJ databases">
        <authorList>
            <consortium name="Pathogen Informatics"/>
        </authorList>
    </citation>
    <scope>NUCLEOTIDE SEQUENCE [LARGE SCALE GENOMIC DNA]</scope>
</reference>
<dbReference type="WBParaSite" id="TCNE_0000551501-mRNA-1">
    <property type="protein sequence ID" value="TCNE_0000551501-mRNA-1"/>
    <property type="gene ID" value="TCNE_0000551501"/>
</dbReference>
<name>A0A183UAJ5_TOXCA</name>
<accession>A0A183UAJ5</accession>
<evidence type="ECO:0000313" key="3">
    <source>
        <dbReference type="WBParaSite" id="TCNE_0000551501-mRNA-1"/>
    </source>
</evidence>
<gene>
    <name evidence="1" type="ORF">TCNE_LOCUS5515</name>
</gene>
<organism evidence="2 3">
    <name type="scientific">Toxocara canis</name>
    <name type="common">Canine roundworm</name>
    <dbReference type="NCBI Taxonomy" id="6265"/>
    <lineage>
        <taxon>Eukaryota</taxon>
        <taxon>Metazoa</taxon>
        <taxon>Ecdysozoa</taxon>
        <taxon>Nematoda</taxon>
        <taxon>Chromadorea</taxon>
        <taxon>Rhabditida</taxon>
        <taxon>Spirurina</taxon>
        <taxon>Ascaridomorpha</taxon>
        <taxon>Ascaridoidea</taxon>
        <taxon>Toxocaridae</taxon>
        <taxon>Toxocara</taxon>
    </lineage>
</organism>
<evidence type="ECO:0000313" key="1">
    <source>
        <dbReference type="EMBL" id="VDM36675.1"/>
    </source>
</evidence>
<proteinExistence type="predicted"/>
<evidence type="ECO:0000313" key="2">
    <source>
        <dbReference type="Proteomes" id="UP000050794"/>
    </source>
</evidence>
<dbReference type="AlphaFoldDB" id="A0A183UAJ5"/>
<protein>
    <submittedName>
        <fullName evidence="3">TOBE domain-containing protein</fullName>
    </submittedName>
</protein>
<dbReference type="EMBL" id="UYWY01019364">
    <property type="protein sequence ID" value="VDM36675.1"/>
    <property type="molecule type" value="Genomic_DNA"/>
</dbReference>
<sequence length="58" mass="6122">MSALWRAPPVRASIGGGVERSIGVVDRKEVAVLRGGSTFNQVTIESCEGCLLDAHLPD</sequence>
<reference evidence="3" key="1">
    <citation type="submission" date="2016-06" db="UniProtKB">
        <authorList>
            <consortium name="WormBaseParasite"/>
        </authorList>
    </citation>
    <scope>IDENTIFICATION</scope>
</reference>